<dbReference type="InterPro" id="IPR039538">
    <property type="entry name" value="BetI_C"/>
</dbReference>
<dbReference type="InterPro" id="IPR009057">
    <property type="entry name" value="Homeodomain-like_sf"/>
</dbReference>
<keyword evidence="3 5" id="KW-0238">DNA-binding</keyword>
<evidence type="ECO:0000259" key="6">
    <source>
        <dbReference type="PROSITE" id="PS50977"/>
    </source>
</evidence>
<proteinExistence type="predicted"/>
<reference evidence="8" key="1">
    <citation type="journal article" date="2023" name="Int. J. Syst. Evol. Microbiol.">
        <title>Mesoterricola silvestris gen. nov., sp. nov., Mesoterricola sediminis sp. nov., Geothrix oryzae sp. nov., Geothrix edaphica sp. nov., Geothrix rubra sp. nov., and Geothrix limicola sp. nov., six novel members of Acidobacteriota isolated from soils.</title>
        <authorList>
            <person name="Itoh H."/>
            <person name="Sugisawa Y."/>
            <person name="Mise K."/>
            <person name="Xu Z."/>
            <person name="Kuniyasu M."/>
            <person name="Ushijima N."/>
            <person name="Kawano K."/>
            <person name="Kobayashi E."/>
            <person name="Shiratori Y."/>
            <person name="Masuda Y."/>
            <person name="Senoo K."/>
        </authorList>
    </citation>
    <scope>NUCLEOTIDE SEQUENCE [LARGE SCALE GENOMIC DNA]</scope>
    <source>
        <strain evidence="8">W79</strain>
    </source>
</reference>
<dbReference type="Gene3D" id="1.10.357.10">
    <property type="entry name" value="Tetracycline Repressor, domain 2"/>
    <property type="match status" value="1"/>
</dbReference>
<dbReference type="PROSITE" id="PS01081">
    <property type="entry name" value="HTH_TETR_1"/>
    <property type="match status" value="1"/>
</dbReference>
<dbReference type="InterPro" id="IPR050109">
    <property type="entry name" value="HTH-type_TetR-like_transc_reg"/>
</dbReference>
<dbReference type="PANTHER" id="PTHR30055">
    <property type="entry name" value="HTH-TYPE TRANSCRIPTIONAL REGULATOR RUTR"/>
    <property type="match status" value="1"/>
</dbReference>
<dbReference type="Pfam" id="PF13977">
    <property type="entry name" value="TetR_C_6"/>
    <property type="match status" value="1"/>
</dbReference>
<sequence>MPLVSQEHLDAQRRKILAAAMECFATSGVHPTTMQQISRAAKVSIGAVYQYFPNKQELIQAAFRESLRENLDWARPVAAIAEPVAAMRAVLTSAFAMLGESSEERSMRFGVVVQGEAMRSPETAAALAALYREVEGTFGFIIERGQREGVLRSDLAPGLLLRLIVAVFEGARIQHLVDPAFDARRIGDLLADLMLQTPS</sequence>
<protein>
    <submittedName>
        <fullName evidence="7">TetR family transcriptional regulator</fullName>
    </submittedName>
</protein>
<evidence type="ECO:0000313" key="8">
    <source>
        <dbReference type="Proteomes" id="UP001238179"/>
    </source>
</evidence>
<keyword evidence="8" id="KW-1185">Reference proteome</keyword>
<dbReference type="GO" id="GO:0003700">
    <property type="term" value="F:DNA-binding transcription factor activity"/>
    <property type="evidence" value="ECO:0007669"/>
    <property type="project" value="TreeGrafter"/>
</dbReference>
<dbReference type="AlphaFoldDB" id="A0AA48KCG9"/>
<dbReference type="PANTHER" id="PTHR30055:SF229">
    <property type="entry name" value="HTH-TYPE TRANSCRIPTIONAL REPRESSOR RV1474C"/>
    <property type="match status" value="1"/>
</dbReference>
<evidence type="ECO:0000313" key="7">
    <source>
        <dbReference type="EMBL" id="BDU73493.1"/>
    </source>
</evidence>
<dbReference type="SUPFAM" id="SSF46689">
    <property type="entry name" value="Homeodomain-like"/>
    <property type="match status" value="1"/>
</dbReference>
<keyword evidence="2" id="KW-0805">Transcription regulation</keyword>
<dbReference type="InterPro" id="IPR001647">
    <property type="entry name" value="HTH_TetR"/>
</dbReference>
<evidence type="ECO:0000256" key="4">
    <source>
        <dbReference type="ARBA" id="ARBA00023163"/>
    </source>
</evidence>
<dbReference type="KEGG" id="msil:METEAL_26670"/>
<gene>
    <name evidence="7" type="ORF">METEAL_26670</name>
</gene>
<dbReference type="InterPro" id="IPR036271">
    <property type="entry name" value="Tet_transcr_reg_TetR-rel_C_sf"/>
</dbReference>
<dbReference type="SUPFAM" id="SSF48498">
    <property type="entry name" value="Tetracyclin repressor-like, C-terminal domain"/>
    <property type="match status" value="1"/>
</dbReference>
<dbReference type="Proteomes" id="UP001238179">
    <property type="component" value="Chromosome"/>
</dbReference>
<evidence type="ECO:0000256" key="1">
    <source>
        <dbReference type="ARBA" id="ARBA00022491"/>
    </source>
</evidence>
<accession>A0AA48KCG9</accession>
<keyword evidence="1" id="KW-0678">Repressor</keyword>
<dbReference type="PROSITE" id="PS50977">
    <property type="entry name" value="HTH_TETR_2"/>
    <property type="match status" value="1"/>
</dbReference>
<evidence type="ECO:0000256" key="2">
    <source>
        <dbReference type="ARBA" id="ARBA00023015"/>
    </source>
</evidence>
<name>A0AA48KCG9_9BACT</name>
<keyword evidence="4" id="KW-0804">Transcription</keyword>
<evidence type="ECO:0000256" key="3">
    <source>
        <dbReference type="ARBA" id="ARBA00023125"/>
    </source>
</evidence>
<dbReference type="EMBL" id="AP027080">
    <property type="protein sequence ID" value="BDU73493.1"/>
    <property type="molecule type" value="Genomic_DNA"/>
</dbReference>
<feature type="DNA-binding region" description="H-T-H motif" evidence="5">
    <location>
        <begin position="33"/>
        <end position="52"/>
    </location>
</feature>
<dbReference type="RefSeq" id="WP_316412164.1">
    <property type="nucleotide sequence ID" value="NZ_AP027080.1"/>
</dbReference>
<evidence type="ECO:0000256" key="5">
    <source>
        <dbReference type="PROSITE-ProRule" id="PRU00335"/>
    </source>
</evidence>
<organism evidence="7 8">
    <name type="scientific">Mesoterricola silvestris</name>
    <dbReference type="NCBI Taxonomy" id="2927979"/>
    <lineage>
        <taxon>Bacteria</taxon>
        <taxon>Pseudomonadati</taxon>
        <taxon>Acidobacteriota</taxon>
        <taxon>Holophagae</taxon>
        <taxon>Holophagales</taxon>
        <taxon>Holophagaceae</taxon>
        <taxon>Mesoterricola</taxon>
    </lineage>
</organism>
<dbReference type="PRINTS" id="PR00455">
    <property type="entry name" value="HTHTETR"/>
</dbReference>
<feature type="domain" description="HTH tetR-type" evidence="6">
    <location>
        <begin position="10"/>
        <end position="70"/>
    </location>
</feature>
<dbReference type="Pfam" id="PF00440">
    <property type="entry name" value="TetR_N"/>
    <property type="match status" value="1"/>
</dbReference>
<dbReference type="GO" id="GO:0000976">
    <property type="term" value="F:transcription cis-regulatory region binding"/>
    <property type="evidence" value="ECO:0007669"/>
    <property type="project" value="TreeGrafter"/>
</dbReference>
<dbReference type="InterPro" id="IPR023772">
    <property type="entry name" value="DNA-bd_HTH_TetR-type_CS"/>
</dbReference>